<reference evidence="3" key="1">
    <citation type="submission" date="2014-04" db="EMBL/GenBank/DDBJ databases">
        <title>Evolutionary Origins and Diversification of the Mycorrhizal Mutualists.</title>
        <authorList>
            <consortium name="DOE Joint Genome Institute"/>
            <consortium name="Mycorrhizal Genomics Consortium"/>
            <person name="Kohler A."/>
            <person name="Kuo A."/>
            <person name="Nagy L.G."/>
            <person name="Floudas D."/>
            <person name="Copeland A."/>
            <person name="Barry K.W."/>
            <person name="Cichocki N."/>
            <person name="Veneault-Fourrey C."/>
            <person name="LaButti K."/>
            <person name="Lindquist E.A."/>
            <person name="Lipzen A."/>
            <person name="Lundell T."/>
            <person name="Morin E."/>
            <person name="Murat C."/>
            <person name="Riley R."/>
            <person name="Ohm R."/>
            <person name="Sun H."/>
            <person name="Tunlid A."/>
            <person name="Henrissat B."/>
            <person name="Grigoriev I.V."/>
            <person name="Hibbett D.S."/>
            <person name="Martin F."/>
        </authorList>
    </citation>
    <scope>NUCLEOTIDE SEQUENCE [LARGE SCALE GENOMIC DNA]</scope>
    <source>
        <strain evidence="3">FD-334 SS-4</strain>
    </source>
</reference>
<evidence type="ECO:0000313" key="2">
    <source>
        <dbReference type="EMBL" id="KJA19267.1"/>
    </source>
</evidence>
<keyword evidence="3" id="KW-1185">Reference proteome</keyword>
<dbReference type="Proteomes" id="UP000054270">
    <property type="component" value="Unassembled WGS sequence"/>
</dbReference>
<dbReference type="AlphaFoldDB" id="A0A0D2KXL2"/>
<organism evidence="2 3">
    <name type="scientific">Hypholoma sublateritium (strain FD-334 SS-4)</name>
    <dbReference type="NCBI Taxonomy" id="945553"/>
    <lineage>
        <taxon>Eukaryota</taxon>
        <taxon>Fungi</taxon>
        <taxon>Dikarya</taxon>
        <taxon>Basidiomycota</taxon>
        <taxon>Agaricomycotina</taxon>
        <taxon>Agaricomycetes</taxon>
        <taxon>Agaricomycetidae</taxon>
        <taxon>Agaricales</taxon>
        <taxon>Agaricineae</taxon>
        <taxon>Strophariaceae</taxon>
        <taxon>Hypholoma</taxon>
    </lineage>
</organism>
<evidence type="ECO:0000313" key="3">
    <source>
        <dbReference type="Proteomes" id="UP000054270"/>
    </source>
</evidence>
<dbReference type="EMBL" id="KN817579">
    <property type="protein sequence ID" value="KJA19267.1"/>
    <property type="molecule type" value="Genomic_DNA"/>
</dbReference>
<gene>
    <name evidence="2" type="ORF">HYPSUDRAFT_894705</name>
</gene>
<feature type="compositionally biased region" description="Polar residues" evidence="1">
    <location>
        <begin position="164"/>
        <end position="180"/>
    </location>
</feature>
<protein>
    <submittedName>
        <fullName evidence="2">Uncharacterized protein</fullName>
    </submittedName>
</protein>
<name>A0A0D2KXL2_HYPSF</name>
<sequence length="180" mass="19824">MVKHMRRCTHAPCACGDHVHIGVTPRRTCSLPSRSVLESHLQSIAPPAFVEPPCLPSQDPRSDRSIPHMSARHASYTPARHHAIHHAALYHSLQPPTALPPCPLLPLDHPVRPRVYAFTNGARQGIDDPAYMPDTAPGSWSMSAVRLVSAILTPRERAPPTRAGMTTNRDVGTQRQKTQR</sequence>
<evidence type="ECO:0000256" key="1">
    <source>
        <dbReference type="SAM" id="MobiDB-lite"/>
    </source>
</evidence>
<feature type="region of interest" description="Disordered" evidence="1">
    <location>
        <begin position="154"/>
        <end position="180"/>
    </location>
</feature>
<proteinExistence type="predicted"/>
<accession>A0A0D2KXL2</accession>